<dbReference type="GO" id="GO:0006878">
    <property type="term" value="P:intracellular copper ion homeostasis"/>
    <property type="evidence" value="ECO:0007669"/>
    <property type="project" value="TreeGrafter"/>
</dbReference>
<feature type="compositionally biased region" description="Low complexity" evidence="1">
    <location>
        <begin position="407"/>
        <end position="428"/>
    </location>
</feature>
<dbReference type="InParanoid" id="G4TM41"/>
<dbReference type="GO" id="GO:0000981">
    <property type="term" value="F:DNA-binding transcription factor activity, RNA polymerase II-specific"/>
    <property type="evidence" value="ECO:0007669"/>
    <property type="project" value="TreeGrafter"/>
</dbReference>
<dbReference type="AlphaFoldDB" id="G4TM41"/>
<protein>
    <recommendedName>
        <fullName evidence="4">Copper-fist domain-containing protein</fullName>
    </recommendedName>
</protein>
<feature type="region of interest" description="Disordered" evidence="1">
    <location>
        <begin position="78"/>
        <end position="104"/>
    </location>
</feature>
<dbReference type="GO" id="GO:0045944">
    <property type="term" value="P:positive regulation of transcription by RNA polymerase II"/>
    <property type="evidence" value="ECO:0007669"/>
    <property type="project" value="TreeGrafter"/>
</dbReference>
<dbReference type="Proteomes" id="UP000007148">
    <property type="component" value="Unassembled WGS sequence"/>
</dbReference>
<dbReference type="EMBL" id="CAFZ01000161">
    <property type="protein sequence ID" value="CCA72384.1"/>
    <property type="molecule type" value="Genomic_DNA"/>
</dbReference>
<proteinExistence type="predicted"/>
<accession>G4TM41</accession>
<gene>
    <name evidence="2" type="ORF">PIIN_06318</name>
</gene>
<organism evidence="2 3">
    <name type="scientific">Serendipita indica (strain DSM 11827)</name>
    <name type="common">Root endophyte fungus</name>
    <name type="synonym">Piriformospora indica</name>
    <dbReference type="NCBI Taxonomy" id="1109443"/>
    <lineage>
        <taxon>Eukaryota</taxon>
        <taxon>Fungi</taxon>
        <taxon>Dikarya</taxon>
        <taxon>Basidiomycota</taxon>
        <taxon>Agaricomycotina</taxon>
        <taxon>Agaricomycetes</taxon>
        <taxon>Sebacinales</taxon>
        <taxon>Serendipitaceae</taxon>
        <taxon>Serendipita</taxon>
    </lineage>
</organism>
<name>G4TM41_SERID</name>
<feature type="compositionally biased region" description="Polar residues" evidence="1">
    <location>
        <begin position="94"/>
        <end position="104"/>
    </location>
</feature>
<evidence type="ECO:0000313" key="3">
    <source>
        <dbReference type="Proteomes" id="UP000007148"/>
    </source>
</evidence>
<dbReference type="OrthoDB" id="3269441at2759"/>
<dbReference type="HOGENOM" id="CLU_516963_0_0_1"/>
<comment type="caution">
    <text evidence="2">The sequence shown here is derived from an EMBL/GenBank/DDBJ whole genome shotgun (WGS) entry which is preliminary data.</text>
</comment>
<dbReference type="PANTHER" id="PTHR28088">
    <property type="entry name" value="TRANSCRIPTIONAL ACTIVATOR HAA1-RELATED"/>
    <property type="match status" value="1"/>
</dbReference>
<dbReference type="STRING" id="1109443.G4TM41"/>
<evidence type="ECO:0008006" key="4">
    <source>
        <dbReference type="Google" id="ProtNLM"/>
    </source>
</evidence>
<reference evidence="2 3" key="1">
    <citation type="journal article" date="2011" name="PLoS Pathog.">
        <title>Endophytic Life Strategies Decoded by Genome and Transcriptome Analyses of the Mutualistic Root Symbiont Piriformospora indica.</title>
        <authorList>
            <person name="Zuccaro A."/>
            <person name="Lahrmann U."/>
            <person name="Guldener U."/>
            <person name="Langen G."/>
            <person name="Pfiffi S."/>
            <person name="Biedenkopf D."/>
            <person name="Wong P."/>
            <person name="Samans B."/>
            <person name="Grimm C."/>
            <person name="Basiewicz M."/>
            <person name="Murat C."/>
            <person name="Martin F."/>
            <person name="Kogel K.H."/>
        </authorList>
    </citation>
    <scope>NUCLEOTIDE SEQUENCE [LARGE SCALE GENOMIC DNA]</scope>
    <source>
        <strain evidence="2 3">DSM 11827</strain>
    </source>
</reference>
<evidence type="ECO:0000256" key="1">
    <source>
        <dbReference type="SAM" id="MobiDB-lite"/>
    </source>
</evidence>
<dbReference type="GO" id="GO:0006879">
    <property type="term" value="P:intracellular iron ion homeostasis"/>
    <property type="evidence" value="ECO:0007669"/>
    <property type="project" value="TreeGrafter"/>
</dbReference>
<keyword evidence="3" id="KW-1185">Reference proteome</keyword>
<dbReference type="GO" id="GO:0000978">
    <property type="term" value="F:RNA polymerase II cis-regulatory region sequence-specific DNA binding"/>
    <property type="evidence" value="ECO:0007669"/>
    <property type="project" value="TreeGrafter"/>
</dbReference>
<dbReference type="GO" id="GO:0005507">
    <property type="term" value="F:copper ion binding"/>
    <property type="evidence" value="ECO:0007669"/>
    <property type="project" value="TreeGrafter"/>
</dbReference>
<feature type="region of interest" description="Disordered" evidence="1">
    <location>
        <begin position="399"/>
        <end position="435"/>
    </location>
</feature>
<dbReference type="GO" id="GO:0005634">
    <property type="term" value="C:nucleus"/>
    <property type="evidence" value="ECO:0007669"/>
    <property type="project" value="TreeGrafter"/>
</dbReference>
<evidence type="ECO:0000313" key="2">
    <source>
        <dbReference type="EMBL" id="CCA72384.1"/>
    </source>
</evidence>
<dbReference type="InterPro" id="IPR051763">
    <property type="entry name" value="Copper_Homeo_Regul"/>
</dbReference>
<sequence length="509" mass="53965">MLQVRKKGRPLTQCDHCRDLRKVKQVHVRCICTPDESEAPKRRKGKDTSAPKQHNGCDCDNTGICNCAVPRTVASRTGRKYSGAEDRAPPQQAVAKSNCSSPSCSHTDGCSSSGEDGSCCTSSSQSSSANSDLPLSSSSTSLLLPTSAPVLVNPTDTFTSTSNSFNAFNSTFDSQFASYIPPVLNEESFLLQQQTRQKAARYTPYPQSFSALTAPGVAHVSPPFYTDYPFETVLPISSHPSDDARTAQLWDQFLRDETNPVMEDPISPATLPTIAPTTIPAPPPAVAGASPVEECTPPSDDPDDLCDEGCICIKCLTKVNPCLGQKSEAQMLDCAILMANLNLDDDEVASNMSLMSGLKPAQLRNIQKEAKSRLEEVGMTPPQSDDSLLVGKKAFEDSLKVPPSMNPVTSSVSPPAQSATTTPTTSVPMTPPRSKEAEEVLASLGEGNVPLLSKCTCPSGCTCFACSGGSQSNLTSDNNCTPCPSCAAVSESILELQRTLNVANIPALS</sequence>
<dbReference type="PANTHER" id="PTHR28088:SF7">
    <property type="entry name" value="METAL-BINDING ACTIVATOR 1"/>
    <property type="match status" value="1"/>
</dbReference>